<reference evidence="2" key="1">
    <citation type="submission" date="2015-11" db="EMBL/GenBank/DDBJ databases">
        <authorList>
            <consortium name="Cross-ministerial Strategic Innovation Promotion Program (SIP) consortium"/>
            <person name="Tomihama T."/>
            <person name="Ikenaga M."/>
            <person name="Sakai M."/>
            <person name="Okubo T."/>
            <person name="Ikeda S."/>
        </authorList>
    </citation>
    <scope>NUCLEOTIDE SEQUENCE [LARGE SCALE GENOMIC DNA]</scope>
    <source>
        <strain evidence="2">S58</strain>
    </source>
</reference>
<dbReference type="AlphaFoldDB" id="A0A100JKE4"/>
<dbReference type="Proteomes" id="UP000067448">
    <property type="component" value="Unassembled WGS sequence"/>
</dbReference>
<comment type="caution">
    <text evidence="1">The sequence shown here is derived from an EMBL/GenBank/DDBJ whole genome shotgun (WGS) entry which is preliminary data.</text>
</comment>
<evidence type="ECO:0000313" key="2">
    <source>
        <dbReference type="Proteomes" id="UP000067448"/>
    </source>
</evidence>
<dbReference type="EMBL" id="BCMM01000005">
    <property type="protein sequence ID" value="GAQ61138.1"/>
    <property type="molecule type" value="Genomic_DNA"/>
</dbReference>
<accession>A0A100JKE4</accession>
<proteinExistence type="predicted"/>
<gene>
    <name evidence="1" type="ORF">SsS58_01485</name>
</gene>
<evidence type="ECO:0008006" key="3">
    <source>
        <dbReference type="Google" id="ProtNLM"/>
    </source>
</evidence>
<evidence type="ECO:0000313" key="1">
    <source>
        <dbReference type="EMBL" id="GAQ61138.1"/>
    </source>
</evidence>
<sequence length="127" mass="13079">MGGLEERKPALQTSLDRLLDSPGVVGVALVDAVTGLTYATAGDAAVAGTGVECSDLAILISERLGAAGAEGELESVVMTSRHRHQVVFCVDRSAGDPLLLAAGLDRDRANVALALRSLGDRVREVLA</sequence>
<protein>
    <recommendedName>
        <fullName evidence="3">Roadblock/LAMTOR2 domain-containing protein</fullName>
    </recommendedName>
</protein>
<reference evidence="1 2" key="2">
    <citation type="journal article" date="2016" name="Genome Announc.">
        <title>Draft Genome Sequences of Streptomyces scabiei S58, Streptomyces turgidiscabies T45, and Streptomyces acidiscabies a10, the Pathogens of Potato Common Scab, Isolated in Japan.</title>
        <authorList>
            <person name="Tomihama T."/>
            <person name="Nishi Y."/>
            <person name="Sakai M."/>
            <person name="Ikenaga M."/>
            <person name="Okubo T."/>
            <person name="Ikeda S."/>
        </authorList>
    </citation>
    <scope>NUCLEOTIDE SEQUENCE [LARGE SCALE GENOMIC DNA]</scope>
    <source>
        <strain evidence="1 2">S58</strain>
    </source>
</reference>
<reference evidence="2" key="3">
    <citation type="submission" date="2016-02" db="EMBL/GenBank/DDBJ databases">
        <title>Draft genome of pathogenic Streptomyces sp. in Japan.</title>
        <authorList>
            <person name="Tomihama T."/>
            <person name="Ikenaga M."/>
            <person name="Sakai M."/>
            <person name="Okubo T."/>
            <person name="Ikeda S."/>
        </authorList>
    </citation>
    <scope>NUCLEOTIDE SEQUENCE [LARGE SCALE GENOMIC DNA]</scope>
    <source>
        <strain evidence="2">S58</strain>
    </source>
</reference>
<name>A0A100JKE4_STRSC</name>
<organism evidence="1 2">
    <name type="scientific">Streptomyces scabiei</name>
    <dbReference type="NCBI Taxonomy" id="1930"/>
    <lineage>
        <taxon>Bacteria</taxon>
        <taxon>Bacillati</taxon>
        <taxon>Actinomycetota</taxon>
        <taxon>Actinomycetes</taxon>
        <taxon>Kitasatosporales</taxon>
        <taxon>Streptomycetaceae</taxon>
        <taxon>Streptomyces</taxon>
    </lineage>
</organism>